<dbReference type="Proteomes" id="UP000429552">
    <property type="component" value="Unassembled WGS sequence"/>
</dbReference>
<dbReference type="EMBL" id="BLIP01000003">
    <property type="protein sequence ID" value="GFE27392.1"/>
    <property type="molecule type" value="Genomic_DNA"/>
</dbReference>
<dbReference type="InterPro" id="IPR013517">
    <property type="entry name" value="FG-GAP"/>
</dbReference>
<protein>
    <recommendedName>
        <fullName evidence="4">ATP/GTP-binding protein</fullName>
    </recommendedName>
</protein>
<dbReference type="Gene3D" id="2.115.10.10">
    <property type="entry name" value="Tachylectin 2"/>
    <property type="match status" value="1"/>
</dbReference>
<proteinExistence type="predicted"/>
<comment type="caution">
    <text evidence="2">The sequence shown here is derived from an EMBL/GenBank/DDBJ whole genome shotgun (WGS) entry which is preliminary data.</text>
</comment>
<sequence length="323" mass="34800">MMRALPTPIRSAPSDFAYLMESYVTQSSRRARALWRLVTSATAVVLAGATAGTALADAPATTGPAKNVTRSAAAAGQHKPTPAAPFFFLSGILPSGQMHAYMPDGKGGFDDRSGAYVWPHFRYGVSIDPDLTGYQDGAYHVMDDGALNLWRNGRLKKVATGWSQYNLVFSPGTLGGAKHPDLLARDKQGVLWRIQAKADGSLAPRVKVGLGWKQFTQIAGQGDLTGDAKPDIVARDKQGVLWLYKGTGDPRKPFASRVKVGPGWNQFNKLVATGDVDSDGHSDLLARDPKGNLWLYNGTGKASSPFTSRVKVGSDFNQYRDLF</sequence>
<reference evidence="2 3" key="1">
    <citation type="submission" date="2019-12" db="EMBL/GenBank/DDBJ databases">
        <title>Whole genome shotgun sequence of Streptomyces libani subsp. libani NBRC 13452.</title>
        <authorList>
            <person name="Ichikawa N."/>
            <person name="Kimura A."/>
            <person name="Kitahashi Y."/>
            <person name="Komaki H."/>
            <person name="Tamura T."/>
        </authorList>
    </citation>
    <scope>NUCLEOTIDE SEQUENCE [LARGE SCALE GENOMIC DNA]</scope>
    <source>
        <strain evidence="2 3">NBRC 13452</strain>
    </source>
</reference>
<evidence type="ECO:0000313" key="2">
    <source>
        <dbReference type="EMBL" id="GFE27392.1"/>
    </source>
</evidence>
<dbReference type="SUPFAM" id="SSF69318">
    <property type="entry name" value="Integrin alpha N-terminal domain"/>
    <property type="match status" value="1"/>
</dbReference>
<dbReference type="InterPro" id="IPR028994">
    <property type="entry name" value="Integrin_alpha_N"/>
</dbReference>
<evidence type="ECO:0008006" key="4">
    <source>
        <dbReference type="Google" id="ProtNLM"/>
    </source>
</evidence>
<organism evidence="2 3">
    <name type="scientific">Streptomyces nigrescens</name>
    <dbReference type="NCBI Taxonomy" id="1920"/>
    <lineage>
        <taxon>Bacteria</taxon>
        <taxon>Bacillati</taxon>
        <taxon>Actinomycetota</taxon>
        <taxon>Actinomycetes</taxon>
        <taxon>Kitasatosporales</taxon>
        <taxon>Streptomycetaceae</taxon>
        <taxon>Streptomyces</taxon>
    </lineage>
</organism>
<dbReference type="PANTHER" id="PTHR46580">
    <property type="entry name" value="SENSOR KINASE-RELATED"/>
    <property type="match status" value="1"/>
</dbReference>
<evidence type="ECO:0000313" key="3">
    <source>
        <dbReference type="Proteomes" id="UP000429552"/>
    </source>
</evidence>
<dbReference type="AlphaFoldDB" id="A0A640TWZ6"/>
<keyword evidence="1" id="KW-0732">Signal</keyword>
<dbReference type="Pfam" id="PF13517">
    <property type="entry name" value="FG-GAP_3"/>
    <property type="match status" value="1"/>
</dbReference>
<accession>A0A640TWZ6</accession>
<evidence type="ECO:0000256" key="1">
    <source>
        <dbReference type="ARBA" id="ARBA00022729"/>
    </source>
</evidence>
<gene>
    <name evidence="2" type="ORF">Sliba_78450</name>
</gene>
<dbReference type="Gene3D" id="2.20.25.650">
    <property type="entry name" value="Tachylectin-2-like"/>
    <property type="match status" value="1"/>
</dbReference>
<dbReference type="PANTHER" id="PTHR46580:SF4">
    <property type="entry name" value="ATP_GTP-BINDING PROTEIN"/>
    <property type="match status" value="1"/>
</dbReference>
<name>A0A640TWZ6_STRNI</name>